<dbReference type="InterPro" id="IPR045064">
    <property type="entry name" value="Reticulon-like"/>
</dbReference>
<keyword evidence="4 6" id="KW-1133">Transmembrane helix</keyword>
<dbReference type="GO" id="GO:0005789">
    <property type="term" value="C:endoplasmic reticulum membrane"/>
    <property type="evidence" value="ECO:0007669"/>
    <property type="project" value="UniProtKB-SubCell"/>
</dbReference>
<accession>A0A1E5WBL7</accession>
<keyword evidence="2 6" id="KW-0812">Transmembrane</keyword>
<feature type="transmembrane region" description="Helical" evidence="6">
    <location>
        <begin position="218"/>
        <end position="237"/>
    </location>
</feature>
<feature type="transmembrane region" description="Helical" evidence="6">
    <location>
        <begin position="98"/>
        <end position="121"/>
    </location>
</feature>
<proteinExistence type="predicted"/>
<keyword evidence="5 6" id="KW-0472">Membrane</keyword>
<evidence type="ECO:0000256" key="5">
    <source>
        <dbReference type="ARBA" id="ARBA00023136"/>
    </source>
</evidence>
<dbReference type="GO" id="GO:0009617">
    <property type="term" value="P:response to bacterium"/>
    <property type="evidence" value="ECO:0007669"/>
    <property type="project" value="InterPro"/>
</dbReference>
<comment type="subcellular location">
    <subcellularLocation>
        <location evidence="1 6">Endoplasmic reticulum membrane</location>
        <topology evidence="1 6">Multi-pass membrane protein</topology>
    </subcellularLocation>
</comment>
<sequence>MWAMPSRRKIRRRGVDSRFHDADTLASRGFVAEREGTSDIPFGTLLPPLSVSPSPLMTAADIILWRDKKASASILGAATAAWVLFEVAEYHFLTLVCYAAMIGMLVFFIWTNAASFFNFNLPVPRIPETLRSERATRQVMQDLHRRLSRLVETLYDIACGKDIKMFILTVFSLYIASVIADCFSSLTLLYLGNLLTHFQSETPSVILSGKKPTDDADAVFVAACAVVLGTMTLPALYERYESEVDHLVARGVHDLRTHFADMDSGVFRKIPRGAGAAAANK</sequence>
<dbReference type="OrthoDB" id="567788at2759"/>
<feature type="transmembrane region" description="Helical" evidence="6">
    <location>
        <begin position="166"/>
        <end position="191"/>
    </location>
</feature>
<dbReference type="EMBL" id="LWDX02014320">
    <property type="protein sequence ID" value="OEL34777.1"/>
    <property type="molecule type" value="Genomic_DNA"/>
</dbReference>
<keyword evidence="3 6" id="KW-0256">Endoplasmic reticulum</keyword>
<gene>
    <name evidence="8" type="ORF">BAE44_0004207</name>
</gene>
<feature type="domain" description="Reticulon" evidence="7">
    <location>
        <begin position="59"/>
        <end position="197"/>
    </location>
</feature>
<dbReference type="PROSITE" id="PS50845">
    <property type="entry name" value="RETICULON"/>
    <property type="match status" value="2"/>
</dbReference>
<evidence type="ECO:0000256" key="2">
    <source>
        <dbReference type="ARBA" id="ARBA00022692"/>
    </source>
</evidence>
<organism evidence="8 9">
    <name type="scientific">Dichanthelium oligosanthes</name>
    <dbReference type="NCBI Taxonomy" id="888268"/>
    <lineage>
        <taxon>Eukaryota</taxon>
        <taxon>Viridiplantae</taxon>
        <taxon>Streptophyta</taxon>
        <taxon>Embryophyta</taxon>
        <taxon>Tracheophyta</taxon>
        <taxon>Spermatophyta</taxon>
        <taxon>Magnoliopsida</taxon>
        <taxon>Liliopsida</taxon>
        <taxon>Poales</taxon>
        <taxon>Poaceae</taxon>
        <taxon>PACMAD clade</taxon>
        <taxon>Panicoideae</taxon>
        <taxon>Panicodae</taxon>
        <taxon>Paniceae</taxon>
        <taxon>Dichantheliinae</taxon>
        <taxon>Dichanthelium</taxon>
    </lineage>
</organism>
<dbReference type="InterPro" id="IPR003388">
    <property type="entry name" value="Reticulon"/>
</dbReference>
<evidence type="ECO:0000313" key="8">
    <source>
        <dbReference type="EMBL" id="OEL34777.1"/>
    </source>
</evidence>
<feature type="transmembrane region" description="Helical" evidence="6">
    <location>
        <begin position="72"/>
        <end position="92"/>
    </location>
</feature>
<dbReference type="AlphaFoldDB" id="A0A1E5WBL7"/>
<protein>
    <recommendedName>
        <fullName evidence="6">Reticulon-like protein</fullName>
    </recommendedName>
</protein>
<evidence type="ECO:0000256" key="3">
    <source>
        <dbReference type="ARBA" id="ARBA00022824"/>
    </source>
</evidence>
<keyword evidence="9" id="KW-1185">Reference proteome</keyword>
<dbReference type="PANTHER" id="PTHR10994">
    <property type="entry name" value="RETICULON"/>
    <property type="match status" value="1"/>
</dbReference>
<evidence type="ECO:0000256" key="4">
    <source>
        <dbReference type="ARBA" id="ARBA00022989"/>
    </source>
</evidence>
<reference evidence="8 9" key="1">
    <citation type="submission" date="2016-09" db="EMBL/GenBank/DDBJ databases">
        <title>The draft genome of Dichanthelium oligosanthes: A C3 panicoid grass species.</title>
        <authorList>
            <person name="Studer A.J."/>
            <person name="Schnable J.C."/>
            <person name="Brutnell T.P."/>
        </authorList>
    </citation>
    <scope>NUCLEOTIDE SEQUENCE [LARGE SCALE GENOMIC DNA]</scope>
    <source>
        <strain evidence="9">cv. Kellogg 1175</strain>
        <tissue evidence="8">Leaf</tissue>
    </source>
</reference>
<dbReference type="STRING" id="888268.A0A1E5WBL7"/>
<dbReference type="PANTHER" id="PTHR10994:SF142">
    <property type="entry name" value="RETICULON-LIKE PROTEIN"/>
    <property type="match status" value="1"/>
</dbReference>
<feature type="domain" description="Reticulon" evidence="7">
    <location>
        <begin position="227"/>
        <end position="281"/>
    </location>
</feature>
<dbReference type="Pfam" id="PF02453">
    <property type="entry name" value="Reticulon"/>
    <property type="match status" value="1"/>
</dbReference>
<name>A0A1E5WBL7_9POAL</name>
<evidence type="ECO:0000259" key="7">
    <source>
        <dbReference type="PROSITE" id="PS50845"/>
    </source>
</evidence>
<comment type="caution">
    <text evidence="8">The sequence shown here is derived from an EMBL/GenBank/DDBJ whole genome shotgun (WGS) entry which is preliminary data.</text>
</comment>
<evidence type="ECO:0000256" key="1">
    <source>
        <dbReference type="ARBA" id="ARBA00004477"/>
    </source>
</evidence>
<dbReference type="Proteomes" id="UP000095767">
    <property type="component" value="Unassembled WGS sequence"/>
</dbReference>
<evidence type="ECO:0000313" key="9">
    <source>
        <dbReference type="Proteomes" id="UP000095767"/>
    </source>
</evidence>
<evidence type="ECO:0000256" key="6">
    <source>
        <dbReference type="RuleBase" id="RU363132"/>
    </source>
</evidence>